<dbReference type="GO" id="GO:0016036">
    <property type="term" value="P:cellular response to phosphate starvation"/>
    <property type="evidence" value="ECO:0007669"/>
    <property type="project" value="TreeGrafter"/>
</dbReference>
<evidence type="ECO:0000256" key="7">
    <source>
        <dbReference type="ARBA" id="ARBA00023012"/>
    </source>
</evidence>
<dbReference type="InterPro" id="IPR050351">
    <property type="entry name" value="BphY/WalK/GraS-like"/>
</dbReference>
<keyword evidence="4" id="KW-0597">Phosphoprotein</keyword>
<keyword evidence="7" id="KW-0902">Two-component regulatory system</keyword>
<dbReference type="InterPro" id="IPR005467">
    <property type="entry name" value="His_kinase_dom"/>
</dbReference>
<keyword evidence="11" id="KW-1185">Reference proteome</keyword>
<evidence type="ECO:0000256" key="2">
    <source>
        <dbReference type="ARBA" id="ARBA00004370"/>
    </source>
</evidence>
<dbReference type="InterPro" id="IPR036097">
    <property type="entry name" value="HisK_dim/P_sf"/>
</dbReference>
<dbReference type="PATRIC" id="fig|520762.4.peg.2008"/>
<evidence type="ECO:0000256" key="4">
    <source>
        <dbReference type="ARBA" id="ARBA00022553"/>
    </source>
</evidence>
<dbReference type="Pfam" id="PF02518">
    <property type="entry name" value="HATPase_c"/>
    <property type="match status" value="1"/>
</dbReference>
<reference evidence="10 11" key="1">
    <citation type="submission" date="2015-12" db="EMBL/GenBank/DDBJ databases">
        <title>Draft genome sequence of the thermoanaerobe Thermotalea metallivorans, an isolate from the runoff channel of the Great Artesian Basin, Australia.</title>
        <authorList>
            <person name="Patel B.K."/>
        </authorList>
    </citation>
    <scope>NUCLEOTIDE SEQUENCE [LARGE SCALE GENOMIC DNA]</scope>
    <source>
        <strain evidence="10 11">B2-1</strain>
    </source>
</reference>
<dbReference type="PROSITE" id="PS50109">
    <property type="entry name" value="HIS_KIN"/>
    <property type="match status" value="1"/>
</dbReference>
<keyword evidence="8" id="KW-1133">Transmembrane helix</keyword>
<sequence length="459" mass="52365">MRGKITLSFLGVALLSILLIIVITIAGIYYFFFTKDVITTNYPPNLALSFKLYIEEDEDGISISRDGQELLKENKAWIQVLDENGNELYELGKPVDAPSHYSPADIVHYHMYPDTIDGYTLFVSSAGSDSNFDYVIGFPSTTISKHIFEYESSSSAIIIKSILIAFSISIAVFLVMGFIFGNKLTTPLLYIIQGVDFLAQDKYIIDYEEKGVYGKVFKSLNKLTENLRINRRERAKIEKMREEWVANISHDLKTPLSSIKGYAEILANKDYEISDKEIVQYSNTILNKANYMEELIEELILHEKLKNNALAINKRKGNLTELIRRIIIEILNHPDYENRLIHFNPQSEKIEFDFDENLMRRCISNLIFNALIHNSEGTEVVVDIRNQGRINIEIRDNGKGIDEEDIRKLFNRYYRGTNTESHKGSGLGMSIAKEVIEAHGGNIFVESELGKGTSIKIEL</sequence>
<protein>
    <recommendedName>
        <fullName evidence="3">histidine kinase</fullName>
        <ecNumber evidence="3">2.7.13.3</ecNumber>
    </recommendedName>
</protein>
<dbReference type="PANTHER" id="PTHR45453:SF1">
    <property type="entry name" value="PHOSPHATE REGULON SENSOR PROTEIN PHOR"/>
    <property type="match status" value="1"/>
</dbReference>
<evidence type="ECO:0000313" key="11">
    <source>
        <dbReference type="Proteomes" id="UP000070456"/>
    </source>
</evidence>
<dbReference type="SMART" id="SM00388">
    <property type="entry name" value="HisKA"/>
    <property type="match status" value="1"/>
</dbReference>
<gene>
    <name evidence="10" type="primary">phoR_3</name>
    <name evidence="10" type="ORF">AN619_18120</name>
</gene>
<dbReference type="Gene3D" id="3.30.565.10">
    <property type="entry name" value="Histidine kinase-like ATPase, C-terminal domain"/>
    <property type="match status" value="1"/>
</dbReference>
<evidence type="ECO:0000256" key="3">
    <source>
        <dbReference type="ARBA" id="ARBA00012438"/>
    </source>
</evidence>
<keyword evidence="5 10" id="KW-0808">Transferase</keyword>
<evidence type="ECO:0000256" key="6">
    <source>
        <dbReference type="ARBA" id="ARBA00022777"/>
    </source>
</evidence>
<evidence type="ECO:0000256" key="5">
    <source>
        <dbReference type="ARBA" id="ARBA00022679"/>
    </source>
</evidence>
<organism evidence="10 11">
    <name type="scientific">Thermotalea metallivorans</name>
    <dbReference type="NCBI Taxonomy" id="520762"/>
    <lineage>
        <taxon>Bacteria</taxon>
        <taxon>Bacillati</taxon>
        <taxon>Bacillota</taxon>
        <taxon>Clostridia</taxon>
        <taxon>Peptostreptococcales</taxon>
        <taxon>Thermotaleaceae</taxon>
        <taxon>Thermotalea</taxon>
    </lineage>
</organism>
<dbReference type="InterPro" id="IPR036890">
    <property type="entry name" value="HATPase_C_sf"/>
</dbReference>
<dbReference type="PRINTS" id="PR00344">
    <property type="entry name" value="BCTRLSENSOR"/>
</dbReference>
<evidence type="ECO:0000256" key="8">
    <source>
        <dbReference type="SAM" id="Phobius"/>
    </source>
</evidence>
<evidence type="ECO:0000256" key="1">
    <source>
        <dbReference type="ARBA" id="ARBA00000085"/>
    </source>
</evidence>
<dbReference type="EC" id="2.7.13.3" evidence="3"/>
<dbReference type="InterPro" id="IPR004358">
    <property type="entry name" value="Sig_transdc_His_kin-like_C"/>
</dbReference>
<dbReference type="InterPro" id="IPR003661">
    <property type="entry name" value="HisK_dim/P_dom"/>
</dbReference>
<dbReference type="InterPro" id="IPR003594">
    <property type="entry name" value="HATPase_dom"/>
</dbReference>
<comment type="subcellular location">
    <subcellularLocation>
        <location evidence="2">Membrane</location>
    </subcellularLocation>
</comment>
<feature type="domain" description="Histidine kinase" evidence="9">
    <location>
        <begin position="247"/>
        <end position="459"/>
    </location>
</feature>
<dbReference type="GO" id="GO:0004721">
    <property type="term" value="F:phosphoprotein phosphatase activity"/>
    <property type="evidence" value="ECO:0007669"/>
    <property type="project" value="TreeGrafter"/>
</dbReference>
<feature type="transmembrane region" description="Helical" evidence="8">
    <location>
        <begin position="157"/>
        <end position="180"/>
    </location>
</feature>
<evidence type="ECO:0000313" key="10">
    <source>
        <dbReference type="EMBL" id="KXG75379.1"/>
    </source>
</evidence>
<dbReference type="SUPFAM" id="SSF55874">
    <property type="entry name" value="ATPase domain of HSP90 chaperone/DNA topoisomerase II/histidine kinase"/>
    <property type="match status" value="1"/>
</dbReference>
<dbReference type="GO" id="GO:0000155">
    <property type="term" value="F:phosphorelay sensor kinase activity"/>
    <property type="evidence" value="ECO:0007669"/>
    <property type="project" value="InterPro"/>
</dbReference>
<comment type="catalytic activity">
    <reaction evidence="1">
        <text>ATP + protein L-histidine = ADP + protein N-phospho-L-histidine.</text>
        <dbReference type="EC" id="2.7.13.3"/>
    </reaction>
</comment>
<keyword evidence="8" id="KW-0812">Transmembrane</keyword>
<feature type="transmembrane region" description="Helical" evidence="8">
    <location>
        <begin position="7"/>
        <end position="32"/>
    </location>
</feature>
<keyword evidence="6" id="KW-0418">Kinase</keyword>
<keyword evidence="8" id="KW-0472">Membrane</keyword>
<dbReference type="AlphaFoldDB" id="A0A140L4A4"/>
<name>A0A140L4A4_9FIRM</name>
<dbReference type="OrthoDB" id="368131at2"/>
<dbReference type="CDD" id="cd00075">
    <property type="entry name" value="HATPase"/>
    <property type="match status" value="1"/>
</dbReference>
<accession>A0A140L4A4</accession>
<dbReference type="Proteomes" id="UP000070456">
    <property type="component" value="Unassembled WGS sequence"/>
</dbReference>
<dbReference type="FunFam" id="1.10.287.130:FF:000001">
    <property type="entry name" value="Two-component sensor histidine kinase"/>
    <property type="match status" value="1"/>
</dbReference>
<dbReference type="RefSeq" id="WP_066067929.1">
    <property type="nucleotide sequence ID" value="NZ_LOEE01000035.1"/>
</dbReference>
<proteinExistence type="predicted"/>
<dbReference type="CDD" id="cd00082">
    <property type="entry name" value="HisKA"/>
    <property type="match status" value="1"/>
</dbReference>
<dbReference type="GO" id="GO:0005886">
    <property type="term" value="C:plasma membrane"/>
    <property type="evidence" value="ECO:0007669"/>
    <property type="project" value="TreeGrafter"/>
</dbReference>
<comment type="caution">
    <text evidence="10">The sequence shown here is derived from an EMBL/GenBank/DDBJ whole genome shotgun (WGS) entry which is preliminary data.</text>
</comment>
<dbReference type="Gene3D" id="1.10.287.130">
    <property type="match status" value="1"/>
</dbReference>
<evidence type="ECO:0000259" key="9">
    <source>
        <dbReference type="PROSITE" id="PS50109"/>
    </source>
</evidence>
<dbReference type="SUPFAM" id="SSF47384">
    <property type="entry name" value="Homodimeric domain of signal transducing histidine kinase"/>
    <property type="match status" value="1"/>
</dbReference>
<dbReference type="Pfam" id="PF00512">
    <property type="entry name" value="HisKA"/>
    <property type="match status" value="1"/>
</dbReference>
<dbReference type="EMBL" id="LOEE01000035">
    <property type="protein sequence ID" value="KXG75379.1"/>
    <property type="molecule type" value="Genomic_DNA"/>
</dbReference>
<dbReference type="PANTHER" id="PTHR45453">
    <property type="entry name" value="PHOSPHATE REGULON SENSOR PROTEIN PHOR"/>
    <property type="match status" value="1"/>
</dbReference>
<dbReference type="SMART" id="SM00387">
    <property type="entry name" value="HATPase_c"/>
    <property type="match status" value="1"/>
</dbReference>
<dbReference type="STRING" id="520762.AN619_18120"/>